<dbReference type="EMBL" id="AQHR01000085">
    <property type="protein sequence ID" value="EON76605.1"/>
    <property type="molecule type" value="Genomic_DNA"/>
</dbReference>
<comment type="caution">
    <text evidence="2">The sequence shown here is derived from an EMBL/GenBank/DDBJ whole genome shotgun (WGS) entry which is preliminary data.</text>
</comment>
<dbReference type="InterPro" id="IPR036761">
    <property type="entry name" value="TTHA0802/YceI-like_sf"/>
</dbReference>
<dbReference type="PANTHER" id="PTHR34406">
    <property type="entry name" value="PROTEIN YCEI"/>
    <property type="match status" value="1"/>
</dbReference>
<dbReference type="SUPFAM" id="SSF101874">
    <property type="entry name" value="YceI-like"/>
    <property type="match status" value="1"/>
</dbReference>
<dbReference type="PATRIC" id="fig|1288963.3.peg.3049"/>
<dbReference type="Gene3D" id="2.40.128.110">
    <property type="entry name" value="Lipid/polyisoprenoid-binding, YceI-like"/>
    <property type="match status" value="1"/>
</dbReference>
<sequence>MLICSEAYCQAYKSEKGQIEFISEAPLNSFTGKSSSLKGLMDFDKNLLDFYLDLNTLKTGIGLRDRHMRENYLETDKFPFAEFTGKLETLPTLEEGKQIEVMAIGKFKIHGVEKDLKVPGILTKKNKQLNLQANFSILLGDFDIAVPKVVFYELAEEQLVRINADFAMP</sequence>
<evidence type="ECO:0000313" key="2">
    <source>
        <dbReference type="EMBL" id="EON76605.1"/>
    </source>
</evidence>
<reference evidence="2 3" key="1">
    <citation type="submission" date="2013-02" db="EMBL/GenBank/DDBJ databases">
        <title>A novel strain isolated from Lonar lake, Maharashtra, India.</title>
        <authorList>
            <person name="Singh A."/>
        </authorList>
    </citation>
    <scope>NUCLEOTIDE SEQUENCE [LARGE SCALE GENOMIC DNA]</scope>
    <source>
        <strain evidence="2 3">AK24</strain>
    </source>
</reference>
<protein>
    <recommendedName>
        <fullName evidence="1">Lipid/polyisoprenoid-binding YceI-like domain-containing protein</fullName>
    </recommendedName>
</protein>
<accession>R7ZR75</accession>
<proteinExistence type="predicted"/>
<feature type="domain" description="Lipid/polyisoprenoid-binding YceI-like" evidence="1">
    <location>
        <begin position="11"/>
        <end position="167"/>
    </location>
</feature>
<gene>
    <name evidence="2" type="ORF">ADIS_3055</name>
</gene>
<dbReference type="Proteomes" id="UP000013909">
    <property type="component" value="Unassembled WGS sequence"/>
</dbReference>
<keyword evidence="3" id="KW-1185">Reference proteome</keyword>
<dbReference type="PANTHER" id="PTHR34406:SF1">
    <property type="entry name" value="PROTEIN YCEI"/>
    <property type="match status" value="1"/>
</dbReference>
<dbReference type="SMART" id="SM00867">
    <property type="entry name" value="YceI"/>
    <property type="match status" value="1"/>
</dbReference>
<evidence type="ECO:0000259" key="1">
    <source>
        <dbReference type="SMART" id="SM00867"/>
    </source>
</evidence>
<dbReference type="OrthoDB" id="116832at2"/>
<evidence type="ECO:0000313" key="3">
    <source>
        <dbReference type="Proteomes" id="UP000013909"/>
    </source>
</evidence>
<dbReference type="AlphaFoldDB" id="R7ZR75"/>
<name>R7ZR75_9BACT</name>
<dbReference type="InterPro" id="IPR007372">
    <property type="entry name" value="Lipid/polyisoprenoid-bd_YceI"/>
</dbReference>
<dbReference type="Pfam" id="PF04264">
    <property type="entry name" value="YceI"/>
    <property type="match status" value="1"/>
</dbReference>
<organism evidence="2 3">
    <name type="scientific">Lunatimonas lonarensis</name>
    <dbReference type="NCBI Taxonomy" id="1232681"/>
    <lineage>
        <taxon>Bacteria</taxon>
        <taxon>Pseudomonadati</taxon>
        <taxon>Bacteroidota</taxon>
        <taxon>Cytophagia</taxon>
        <taxon>Cytophagales</taxon>
        <taxon>Cyclobacteriaceae</taxon>
    </lineage>
</organism>